<keyword evidence="1" id="KW-0732">Signal</keyword>
<evidence type="ECO:0000313" key="3">
    <source>
        <dbReference type="Proteomes" id="UP000650081"/>
    </source>
</evidence>
<dbReference type="RefSeq" id="WP_187466518.1">
    <property type="nucleotide sequence ID" value="NZ_JACSIT010000098.1"/>
</dbReference>
<accession>A0A923PNA6</accession>
<reference evidence="2" key="1">
    <citation type="submission" date="2020-08" db="EMBL/GenBank/DDBJ databases">
        <title>Lewinella bacteria from marine environments.</title>
        <authorList>
            <person name="Zhong Y."/>
        </authorList>
    </citation>
    <scope>NUCLEOTIDE SEQUENCE</scope>
    <source>
        <strain evidence="2">KCTC 42187</strain>
    </source>
</reference>
<feature type="chain" id="PRO_5037251175" evidence="1">
    <location>
        <begin position="26"/>
        <end position="229"/>
    </location>
</feature>
<evidence type="ECO:0000313" key="2">
    <source>
        <dbReference type="EMBL" id="MBC6994444.1"/>
    </source>
</evidence>
<protein>
    <submittedName>
        <fullName evidence="2">Uncharacterized protein</fullName>
    </submittedName>
</protein>
<name>A0A923PNA6_9BACT</name>
<dbReference type="Proteomes" id="UP000650081">
    <property type="component" value="Unassembled WGS sequence"/>
</dbReference>
<dbReference type="EMBL" id="JACSIT010000098">
    <property type="protein sequence ID" value="MBC6994444.1"/>
    <property type="molecule type" value="Genomic_DNA"/>
</dbReference>
<organism evidence="2 3">
    <name type="scientific">Neolewinella lacunae</name>
    <dbReference type="NCBI Taxonomy" id="1517758"/>
    <lineage>
        <taxon>Bacteria</taxon>
        <taxon>Pseudomonadati</taxon>
        <taxon>Bacteroidota</taxon>
        <taxon>Saprospiria</taxon>
        <taxon>Saprospirales</taxon>
        <taxon>Lewinellaceae</taxon>
        <taxon>Neolewinella</taxon>
    </lineage>
</organism>
<feature type="signal peptide" evidence="1">
    <location>
        <begin position="1"/>
        <end position="25"/>
    </location>
</feature>
<sequence>MMNHSIFFLLLALALCGCSSTPEMATPEPVSDSVSQDGVPLVVVIDAPTADKGTSFGPHRWTYNGYTASHVLSTISAGPITVADDKDKVIDFEFRFPDMTTEEARPIAIQAISDAVGGKLESAEVSQTYYHMTCGALPVTEHIPGDEEGTKWSVHNEQAAAYEISLEELQELLEKYREELFTAAPDAACKVSIKLDILAPLANLSEKLRAQAGVQLEEKQRQVMGYTVN</sequence>
<proteinExistence type="predicted"/>
<evidence type="ECO:0000256" key="1">
    <source>
        <dbReference type="SAM" id="SignalP"/>
    </source>
</evidence>
<keyword evidence="3" id="KW-1185">Reference proteome</keyword>
<comment type="caution">
    <text evidence="2">The sequence shown here is derived from an EMBL/GenBank/DDBJ whole genome shotgun (WGS) entry which is preliminary data.</text>
</comment>
<gene>
    <name evidence="2" type="ORF">H9S92_09730</name>
</gene>
<dbReference type="AlphaFoldDB" id="A0A923PNA6"/>